<gene>
    <name evidence="2" type="primary">LOC141378914</name>
</gene>
<name>A0AC58HY19_DANRE</name>
<dbReference type="RefSeq" id="XP_073786890.1">
    <property type="nucleotide sequence ID" value="XM_073930789.1"/>
</dbReference>
<evidence type="ECO:0000313" key="1">
    <source>
        <dbReference type="Proteomes" id="UP000000437"/>
    </source>
</evidence>
<reference evidence="2" key="1">
    <citation type="submission" date="2025-08" db="UniProtKB">
        <authorList>
            <consortium name="RefSeq"/>
        </authorList>
    </citation>
    <scope>IDENTIFICATION</scope>
    <source>
        <strain evidence="2">Tuebingen</strain>
        <tissue evidence="2">Fibroblasts and whole tissue</tissue>
    </source>
</reference>
<evidence type="ECO:0000313" key="2">
    <source>
        <dbReference type="RefSeq" id="XP_073786890.1"/>
    </source>
</evidence>
<sequence>MESLFLLLLSGLLCSSSAVSRQYHYINLQMSWPNAQSFCREKFTDLATVDTMDDVNVLMHSVDDGYSGSVWIGLKSGTEKRWGWSNGENSSQYFNWASGMPNDDGYCVATFSGSWSNMPCNYGRYFVCYKNTTYYMIQNAGTLHWTEAQSYCRQHYTDLPTIHSSVENDKLTAVALKGWYIWIGLFRDTWEWSDQWDLRFRYWAKGQPNLRVRPDCASMSTTDSGKWSQESCNVLHPFICYAEEKRKQIVKLKLSCVGNCKLNDPSVQTAILNQITEKLESMGLESDRKINWTNGGIKEVFRLENSSVKSPDNKCESAFLGTRSALHIGGISSYTTSVQHPPG</sequence>
<proteinExistence type="predicted"/>
<accession>A0AC58HY19</accession>
<protein>
    <submittedName>
        <fullName evidence="2">C-type mannose receptor 2-like</fullName>
    </submittedName>
</protein>
<dbReference type="Proteomes" id="UP000000437">
    <property type="component" value="Chromosome 2"/>
</dbReference>
<keyword evidence="1" id="KW-1185">Reference proteome</keyword>
<organism evidence="1 2">
    <name type="scientific">Danio rerio</name>
    <name type="common">Zebrafish</name>
    <name type="synonym">Brachydanio rerio</name>
    <dbReference type="NCBI Taxonomy" id="7955"/>
    <lineage>
        <taxon>Eukaryota</taxon>
        <taxon>Metazoa</taxon>
        <taxon>Chordata</taxon>
        <taxon>Craniata</taxon>
        <taxon>Vertebrata</taxon>
        <taxon>Euteleostomi</taxon>
        <taxon>Actinopterygii</taxon>
        <taxon>Neopterygii</taxon>
        <taxon>Teleostei</taxon>
        <taxon>Ostariophysi</taxon>
        <taxon>Cypriniformes</taxon>
        <taxon>Danionidae</taxon>
        <taxon>Danioninae</taxon>
        <taxon>Danio</taxon>
    </lineage>
</organism>